<evidence type="ECO:0008006" key="3">
    <source>
        <dbReference type="Google" id="ProtNLM"/>
    </source>
</evidence>
<sequence>MRPHLDHEHLLRTTLRTNEPPMIILPDLCHITSLIVDDAHRRCFHQGTRTTLALLAAEYMVRRRTVLRALPPSTRWLYIPEAVPWWGGFWERLVASVKSSLKINLHPCYLNIDELLPTFYELALHLNMRLLIMDDGGSALTSAHFVFGVTSIRGIVSPAVDTSVTVDRAWWNKIRVSSHLTKRWTREYLHILRNWSRSPRGRSTRTLRVGEIVLVHGESSRGQ</sequence>
<accession>A0A5B7GG89</accession>
<name>A0A5B7GG89_PORTR</name>
<proteinExistence type="predicted"/>
<gene>
    <name evidence="1" type="ORF">E2C01_050481</name>
</gene>
<evidence type="ECO:0000313" key="2">
    <source>
        <dbReference type="Proteomes" id="UP000324222"/>
    </source>
</evidence>
<evidence type="ECO:0000313" key="1">
    <source>
        <dbReference type="EMBL" id="MPC56519.1"/>
    </source>
</evidence>
<dbReference type="Proteomes" id="UP000324222">
    <property type="component" value="Unassembled WGS sequence"/>
</dbReference>
<organism evidence="1 2">
    <name type="scientific">Portunus trituberculatus</name>
    <name type="common">Swimming crab</name>
    <name type="synonym">Neptunus trituberculatus</name>
    <dbReference type="NCBI Taxonomy" id="210409"/>
    <lineage>
        <taxon>Eukaryota</taxon>
        <taxon>Metazoa</taxon>
        <taxon>Ecdysozoa</taxon>
        <taxon>Arthropoda</taxon>
        <taxon>Crustacea</taxon>
        <taxon>Multicrustacea</taxon>
        <taxon>Malacostraca</taxon>
        <taxon>Eumalacostraca</taxon>
        <taxon>Eucarida</taxon>
        <taxon>Decapoda</taxon>
        <taxon>Pleocyemata</taxon>
        <taxon>Brachyura</taxon>
        <taxon>Eubrachyura</taxon>
        <taxon>Portunoidea</taxon>
        <taxon>Portunidae</taxon>
        <taxon>Portuninae</taxon>
        <taxon>Portunus</taxon>
    </lineage>
</organism>
<reference evidence="1 2" key="1">
    <citation type="submission" date="2019-05" db="EMBL/GenBank/DDBJ databases">
        <title>Another draft genome of Portunus trituberculatus and its Hox gene families provides insights of decapod evolution.</title>
        <authorList>
            <person name="Jeong J.-H."/>
            <person name="Song I."/>
            <person name="Kim S."/>
            <person name="Choi T."/>
            <person name="Kim D."/>
            <person name="Ryu S."/>
            <person name="Kim W."/>
        </authorList>
    </citation>
    <scope>NUCLEOTIDE SEQUENCE [LARGE SCALE GENOMIC DNA]</scope>
    <source>
        <tissue evidence="1">Muscle</tissue>
    </source>
</reference>
<comment type="caution">
    <text evidence="1">The sequence shown here is derived from an EMBL/GenBank/DDBJ whole genome shotgun (WGS) entry which is preliminary data.</text>
</comment>
<dbReference type="OrthoDB" id="6375653at2759"/>
<protein>
    <recommendedName>
        <fullName evidence="3">DUF5641 domain-containing protein</fullName>
    </recommendedName>
</protein>
<dbReference type="PANTHER" id="PTHR47331:SF1">
    <property type="entry name" value="GAG-LIKE PROTEIN"/>
    <property type="match status" value="1"/>
</dbReference>
<dbReference type="PANTHER" id="PTHR47331">
    <property type="entry name" value="PHD-TYPE DOMAIN-CONTAINING PROTEIN"/>
    <property type="match status" value="1"/>
</dbReference>
<keyword evidence="2" id="KW-1185">Reference proteome</keyword>
<dbReference type="AlphaFoldDB" id="A0A5B7GG89"/>
<dbReference type="EMBL" id="VSRR010014003">
    <property type="protein sequence ID" value="MPC56519.1"/>
    <property type="molecule type" value="Genomic_DNA"/>
</dbReference>